<dbReference type="OrthoDB" id="8634471at2759"/>
<dbReference type="InterPro" id="IPR003599">
    <property type="entry name" value="Ig_sub"/>
</dbReference>
<evidence type="ECO:0000313" key="25">
    <source>
        <dbReference type="Proteomes" id="UP000189704"/>
    </source>
</evidence>
<dbReference type="AlphaFoldDB" id="A0A1U7T0B2"/>
<feature type="compositionally biased region" description="Basic and acidic residues" evidence="21">
    <location>
        <begin position="473"/>
        <end position="482"/>
    </location>
</feature>
<feature type="region of interest" description="Disordered" evidence="21">
    <location>
        <begin position="334"/>
        <end position="365"/>
    </location>
</feature>
<dbReference type="FunFam" id="2.60.40.10:FF:000136">
    <property type="entry name" value="Ciliary neurotrophic factor receptor alpha"/>
    <property type="match status" value="1"/>
</dbReference>
<dbReference type="PANTHER" id="PTHR23037:SF22">
    <property type="entry name" value="CYTOKINE RECEPTOR COMMON SUBUNIT BETA"/>
    <property type="match status" value="1"/>
</dbReference>
<keyword evidence="25" id="KW-1185">Reference proteome</keyword>
<evidence type="ECO:0000256" key="1">
    <source>
        <dbReference type="ARBA" id="ARBA00004251"/>
    </source>
</evidence>
<keyword evidence="7" id="KW-0732">Signal</keyword>
<dbReference type="SMART" id="SM00409">
    <property type="entry name" value="IG"/>
    <property type="match status" value="1"/>
</dbReference>
<dbReference type="Gene3D" id="2.60.40.10">
    <property type="entry name" value="Immunoglobulins"/>
    <property type="match status" value="3"/>
</dbReference>
<keyword evidence="11" id="KW-1015">Disulfide bond</keyword>
<feature type="transmembrane region" description="Helical" evidence="22">
    <location>
        <begin position="394"/>
        <end position="415"/>
    </location>
</feature>
<comment type="function">
    <text evidence="17">Signaling via the membrane-bound IL6R is mostly regenerative and anti-inflammatory. Drives naive CD4(+) T cells to the Th17 lineage, through 'cluster signaling' by dendritic cells.</text>
</comment>
<dbReference type="Pfam" id="PF13927">
    <property type="entry name" value="Ig_3"/>
    <property type="match status" value="1"/>
</dbReference>
<evidence type="ECO:0000256" key="19">
    <source>
        <dbReference type="ARBA" id="ARBA00069030"/>
    </source>
</evidence>
<dbReference type="FunFam" id="2.60.40.10:FF:000886">
    <property type="entry name" value="Interleukin-6 receptor subunit alpha"/>
    <property type="match status" value="1"/>
</dbReference>
<dbReference type="SMART" id="SM00408">
    <property type="entry name" value="IGc2"/>
    <property type="match status" value="1"/>
</dbReference>
<dbReference type="PROSITE" id="PS50853">
    <property type="entry name" value="FN3"/>
    <property type="match status" value="1"/>
</dbReference>
<dbReference type="InterPro" id="IPR003961">
    <property type="entry name" value="FN3_dom"/>
</dbReference>
<dbReference type="KEGG" id="csyr:103249543"/>
<dbReference type="GO" id="GO:0005576">
    <property type="term" value="C:extracellular region"/>
    <property type="evidence" value="ECO:0007669"/>
    <property type="project" value="UniProtKB-SubCell"/>
</dbReference>
<comment type="subunit">
    <text evidence="18">Component of a hexamer of two molecules each of IL6, IL6R and IL6ST; first binds to IL6 to associate with the signaling subunit IL6ST. Interacts (via N-terminal ectodomain) with SORL1; this interaction may affect IL6-binding to IL6R, hence decrease IL6 'classic-signaling'.</text>
</comment>
<evidence type="ECO:0000256" key="9">
    <source>
        <dbReference type="ARBA" id="ARBA00022989"/>
    </source>
</evidence>
<feature type="region of interest" description="Disordered" evidence="21">
    <location>
        <begin position="1"/>
        <end position="28"/>
    </location>
</feature>
<evidence type="ECO:0000256" key="21">
    <source>
        <dbReference type="SAM" id="MobiDB-lite"/>
    </source>
</evidence>
<comment type="function">
    <text evidence="16">Soluble form of IL6 receptor (sIL6R) that acts as an agonist of IL6 activity. The IL6:sIL6R complex (hyper-IL6) binds to IL6ST/gp130 on cell surfaces and induces signaling also on cells that do not express membrane-bound IL6R in a process called IL6 'trans-signaling'. sIL6R is causative for the pro-inflammatory properties of IL6 and an important player in the development of chronic inflammatory diseases. In complex with IL6, is required for induction of VEGF production. Plays a protective role during liver injury, being required for maintenance of tissue regeneration. 'Trans-signaling' in central nervous system regulates energy and glucose homeostasis.</text>
</comment>
<dbReference type="GO" id="GO:0004896">
    <property type="term" value="F:cytokine receptor activity"/>
    <property type="evidence" value="ECO:0007669"/>
    <property type="project" value="InterPro"/>
</dbReference>
<evidence type="ECO:0000256" key="17">
    <source>
        <dbReference type="ARBA" id="ARBA00056611"/>
    </source>
</evidence>
<evidence type="ECO:0000256" key="5">
    <source>
        <dbReference type="ARBA" id="ARBA00022525"/>
    </source>
</evidence>
<organism evidence="25 26">
    <name type="scientific">Carlito syrichta</name>
    <name type="common">Philippine tarsier</name>
    <name type="synonym">Tarsius syrichta</name>
    <dbReference type="NCBI Taxonomy" id="1868482"/>
    <lineage>
        <taxon>Eukaryota</taxon>
        <taxon>Metazoa</taxon>
        <taxon>Chordata</taxon>
        <taxon>Craniata</taxon>
        <taxon>Vertebrata</taxon>
        <taxon>Euteleostomi</taxon>
        <taxon>Mammalia</taxon>
        <taxon>Eutheria</taxon>
        <taxon>Euarchontoglires</taxon>
        <taxon>Primates</taxon>
        <taxon>Haplorrhini</taxon>
        <taxon>Tarsiiformes</taxon>
        <taxon>Tarsiidae</taxon>
        <taxon>Carlito</taxon>
    </lineage>
</organism>
<dbReference type="GO" id="GO:0032502">
    <property type="term" value="P:developmental process"/>
    <property type="evidence" value="ECO:0007669"/>
    <property type="project" value="UniProtKB-ARBA"/>
</dbReference>
<dbReference type="Pfam" id="PF09240">
    <property type="entry name" value="IL6Ra-bind"/>
    <property type="match status" value="1"/>
</dbReference>
<keyword evidence="5" id="KW-0964">Secreted</keyword>
<dbReference type="RefSeq" id="XP_008046362.2">
    <property type="nucleotide sequence ID" value="XM_008048171.2"/>
</dbReference>
<keyword evidence="6 22" id="KW-0812">Transmembrane</keyword>
<evidence type="ECO:0000256" key="15">
    <source>
        <dbReference type="ARBA" id="ARBA00054367"/>
    </source>
</evidence>
<keyword evidence="10 22" id="KW-0472">Membrane</keyword>
<evidence type="ECO:0000259" key="24">
    <source>
        <dbReference type="PROSITE" id="PS50853"/>
    </source>
</evidence>
<comment type="subcellular location">
    <subcellularLocation>
        <location evidence="1">Cell membrane</location>
        <topology evidence="1">Single-pass type I membrane protein</topology>
    </subcellularLocation>
    <subcellularLocation>
        <location evidence="2">Secreted</location>
    </subcellularLocation>
</comment>
<evidence type="ECO:0000256" key="22">
    <source>
        <dbReference type="SAM" id="Phobius"/>
    </source>
</evidence>
<dbReference type="CDD" id="cd00063">
    <property type="entry name" value="FN3"/>
    <property type="match status" value="1"/>
</dbReference>
<dbReference type="PROSITE" id="PS01354">
    <property type="entry name" value="HEMATOPO_REC_L_F3"/>
    <property type="match status" value="1"/>
</dbReference>
<dbReference type="PANTHER" id="PTHR23037">
    <property type="entry name" value="CYTOKINE RECEPTOR"/>
    <property type="match status" value="1"/>
</dbReference>
<dbReference type="SUPFAM" id="SSF49265">
    <property type="entry name" value="Fibronectin type III"/>
    <property type="match status" value="2"/>
</dbReference>
<dbReference type="PROSITE" id="PS50835">
    <property type="entry name" value="IG_LIKE"/>
    <property type="match status" value="1"/>
</dbReference>
<dbReference type="InterPro" id="IPR015321">
    <property type="entry name" value="TypeI_recpt_CBD"/>
</dbReference>
<dbReference type="InterPro" id="IPR007110">
    <property type="entry name" value="Ig-like_dom"/>
</dbReference>
<keyword evidence="13" id="KW-0325">Glycoprotein</keyword>
<comment type="similarity">
    <text evidence="3">Belongs to the type I cytokine receptor family. Type 3 subfamily.</text>
</comment>
<evidence type="ECO:0000256" key="2">
    <source>
        <dbReference type="ARBA" id="ARBA00004613"/>
    </source>
</evidence>
<proteinExistence type="inferred from homology"/>
<evidence type="ECO:0000256" key="11">
    <source>
        <dbReference type="ARBA" id="ARBA00023157"/>
    </source>
</evidence>
<evidence type="ECO:0000313" key="26">
    <source>
        <dbReference type="RefSeq" id="XP_008046362.2"/>
    </source>
</evidence>
<evidence type="ECO:0000256" key="13">
    <source>
        <dbReference type="ARBA" id="ARBA00023180"/>
    </source>
</evidence>
<evidence type="ECO:0000256" key="10">
    <source>
        <dbReference type="ARBA" id="ARBA00023136"/>
    </source>
</evidence>
<dbReference type="InterPro" id="IPR003530">
    <property type="entry name" value="Hematopoietin_rcpt_L_F3_CS"/>
</dbReference>
<evidence type="ECO:0000256" key="16">
    <source>
        <dbReference type="ARBA" id="ARBA00055733"/>
    </source>
</evidence>
<evidence type="ECO:0000256" key="4">
    <source>
        <dbReference type="ARBA" id="ARBA00022475"/>
    </source>
</evidence>
<evidence type="ECO:0000256" key="8">
    <source>
        <dbReference type="ARBA" id="ARBA00022737"/>
    </source>
</evidence>
<dbReference type="InterPro" id="IPR003598">
    <property type="entry name" value="Ig_sub2"/>
</dbReference>
<dbReference type="Proteomes" id="UP000189704">
    <property type="component" value="Unplaced"/>
</dbReference>
<evidence type="ECO:0000256" key="3">
    <source>
        <dbReference type="ARBA" id="ARBA00010890"/>
    </source>
</evidence>
<gene>
    <name evidence="26" type="primary">IL6R</name>
</gene>
<dbReference type="GO" id="GO:0016064">
    <property type="term" value="P:immunoglobulin mediated immune response"/>
    <property type="evidence" value="ECO:0007669"/>
    <property type="project" value="TreeGrafter"/>
</dbReference>
<keyword evidence="9 22" id="KW-1133">Transmembrane helix</keyword>
<evidence type="ECO:0000256" key="7">
    <source>
        <dbReference type="ARBA" id="ARBA00022729"/>
    </source>
</evidence>
<evidence type="ECO:0000256" key="14">
    <source>
        <dbReference type="ARBA" id="ARBA00023319"/>
    </source>
</evidence>
<sequence>MGNPGRQTRREGSCGAQVRRRGRKPPPSGPVRCALLAALLAAPGAALVPGRCPALEVASDVQTSLPGVSVTLTCPGEEPEDNATVYWEIRNRVEGSQPGRLVSKGRRLLLRSVQLSDSGNYSCYLDGRPAGTVHLLVDVPPEEPQLTCFRKSPLSNVVCEWSPQSLPSPTTKAVLLVKKFQNSLIQDFQEPCQYSQESQKFSCQWAIPEEDNSYSYIVSLCVTNNVGSKSSRSQTFEGFGILQPDPPVNITITAVARHPHWLNVTWKDPHSWNSRFYRLQFELRYRAERSKTFTTWMVKDFQHHSVIHDAWRGMRHVVQLRAQEEFEQGSWSEWSPEVMGTPWTESRTPPAETAVPTSMPAPTTKGDEDVLHEDSVNATSLPVQDSSSVPLPTFLAAGGSLAFGTLLCIGVVLRFQKTWKLRALKEGKTSMHPPYSLGQLVPERPRPTPVLVPLISPPVSPSSLGSDNASSHSRPDARDPRSPYDISNRDYFFPR</sequence>
<feature type="domain" description="Fibronectin type-III" evidence="24">
    <location>
        <begin position="246"/>
        <end position="344"/>
    </location>
</feature>
<feature type="domain" description="Ig-like" evidence="23">
    <location>
        <begin position="53"/>
        <end position="123"/>
    </location>
</feature>
<dbReference type="InterPro" id="IPR036179">
    <property type="entry name" value="Ig-like_dom_sf"/>
</dbReference>
<evidence type="ECO:0000256" key="6">
    <source>
        <dbReference type="ARBA" id="ARBA00022692"/>
    </source>
</evidence>
<reference evidence="26" key="1">
    <citation type="submission" date="2025-08" db="UniProtKB">
        <authorList>
            <consortium name="RefSeq"/>
        </authorList>
    </citation>
    <scope>IDENTIFICATION</scope>
</reference>
<keyword evidence="4" id="KW-1003">Cell membrane</keyword>
<evidence type="ECO:0000256" key="20">
    <source>
        <dbReference type="ARBA" id="ARBA00083179"/>
    </source>
</evidence>
<keyword evidence="8" id="KW-0677">Repeat</keyword>
<dbReference type="InterPro" id="IPR013783">
    <property type="entry name" value="Ig-like_fold"/>
</dbReference>
<evidence type="ECO:0000259" key="23">
    <source>
        <dbReference type="PROSITE" id="PS50835"/>
    </source>
</evidence>
<comment type="function">
    <text evidence="15">Part of the receptor for interleukin 6. Binds to IL6 with low affinity, but does not transduce a signal. Signal activation necessitate an association with IL6ST. Activation leads to the regulation of the immune response, acute-phase reactions and hematopoiesis. The interaction with membrane-bound IL6R and IL6ST stimulates 'classic signaling', the restricted expression of the IL6R limits classic IL6 signaling to only a few tissues such as the liver and some cells of the immune system. Whereas the binding of IL6 and soluble IL6R to IL6ST stimulates 'trans-signaling'. Alternatively, 'cluster signaling' occurs when membrane-bound IL6:IL6R complexes on transmitter cells activate IL6ST receptors on neighboring receiver cells.</text>
</comment>
<feature type="compositionally biased region" description="Pro residues" evidence="21">
    <location>
        <begin position="448"/>
        <end position="460"/>
    </location>
</feature>
<accession>A0A1U7T0B2</accession>
<name>A0A1U7T0B2_CARSF</name>
<feature type="region of interest" description="Disordered" evidence="21">
    <location>
        <begin position="448"/>
        <end position="495"/>
    </location>
</feature>
<protein>
    <recommendedName>
        <fullName evidence="19">Interleukin-6 receptor subunit alpha</fullName>
    </recommendedName>
    <alternativeName>
        <fullName evidence="20">IL-6R 1</fullName>
    </alternativeName>
</protein>
<dbReference type="STRING" id="1868482.ENSTSYP00000000267"/>
<dbReference type="GeneID" id="103249543"/>
<keyword evidence="12 26" id="KW-0675">Receptor</keyword>
<dbReference type="GO" id="GO:0009897">
    <property type="term" value="C:external side of plasma membrane"/>
    <property type="evidence" value="ECO:0007669"/>
    <property type="project" value="TreeGrafter"/>
</dbReference>
<evidence type="ECO:0000256" key="12">
    <source>
        <dbReference type="ARBA" id="ARBA00023170"/>
    </source>
</evidence>
<dbReference type="FunFam" id="2.60.40.10:FF:001045">
    <property type="entry name" value="Interleukin 6 receptor"/>
    <property type="match status" value="1"/>
</dbReference>
<dbReference type="SUPFAM" id="SSF48726">
    <property type="entry name" value="Immunoglobulin"/>
    <property type="match status" value="1"/>
</dbReference>
<keyword evidence="14" id="KW-0393">Immunoglobulin domain</keyword>
<dbReference type="CTD" id="3570"/>
<evidence type="ECO:0000256" key="18">
    <source>
        <dbReference type="ARBA" id="ARBA00063329"/>
    </source>
</evidence>
<dbReference type="InterPro" id="IPR036116">
    <property type="entry name" value="FN3_sf"/>
</dbReference>